<proteinExistence type="predicted"/>
<protein>
    <recommendedName>
        <fullName evidence="5">COP9 signalosome complex subunit 3</fullName>
    </recommendedName>
</protein>
<keyword evidence="1" id="KW-0963">Cytoplasm</keyword>
<dbReference type="GO" id="GO:0008180">
    <property type="term" value="C:COP9 signalosome"/>
    <property type="evidence" value="ECO:0007669"/>
    <property type="project" value="TreeGrafter"/>
</dbReference>
<sequence length="494" mass="54129">MDHYASVLQAFPPASELADNGQYHKAAVLHVQKVQNLMKQNMANYADQLLERIDPAVQSISYLALLQTVVGREKASQLPDNKILDNILAFLLTFDARQIRYVGGALSSLLTFVRESASYPASIAVELFAYETNTVDQVLPIIQHTPIFYPGLRSSGDAETRPLCDPSLPPPAYITPETGLTARLSSTDVLRYDLLCGLCFIQRRAWRPALDALERVVSYPTRDGGCSKVMVEAHNKWLLVGLLCAGRTPTLPATTATGAGASKTYATLGKPYLAICKAFENDETAEPLRHEFESLGESFWRDDGNLSLVRVVFTYYQRWQIVNQRNVYTKMSLEQIRTRTMSAETAAPLPTVAEVETLVQGMIADGMLDGRVVHPDDGGPAYLEFLDPTAAEAPLSEAEFAAKMLLAAKRIKDLAPIVKATEERLATSKDYLRFLVKEQDAKDKERRGGGRGGRGGGGGDSGEAMLSNREEPILFDQLDDEDLMTGLLVGGGGH</sequence>
<dbReference type="InterPro" id="IPR050756">
    <property type="entry name" value="CSN3"/>
</dbReference>
<evidence type="ECO:0000256" key="2">
    <source>
        <dbReference type="SAM" id="MobiDB-lite"/>
    </source>
</evidence>
<reference evidence="3" key="1">
    <citation type="submission" date="2023-06" db="EMBL/GenBank/DDBJ databases">
        <title>Genome-scale phylogeny and comparative genomics of the fungal order Sordariales.</title>
        <authorList>
            <consortium name="Lawrence Berkeley National Laboratory"/>
            <person name="Hensen N."/>
            <person name="Bonometti L."/>
            <person name="Westerberg I."/>
            <person name="Brannstrom I.O."/>
            <person name="Guillou S."/>
            <person name="Cros-Aarteil S."/>
            <person name="Calhoun S."/>
            <person name="Haridas S."/>
            <person name="Kuo A."/>
            <person name="Mondo S."/>
            <person name="Pangilinan J."/>
            <person name="Riley R."/>
            <person name="LaButti K."/>
            <person name="Andreopoulos B."/>
            <person name="Lipzen A."/>
            <person name="Chen C."/>
            <person name="Yanf M."/>
            <person name="Daum C."/>
            <person name="Ng V."/>
            <person name="Clum A."/>
            <person name="Steindorff A."/>
            <person name="Ohm R."/>
            <person name="Martin F."/>
            <person name="Silar P."/>
            <person name="Natvig D."/>
            <person name="Lalanne C."/>
            <person name="Gautier V."/>
            <person name="Ament-velasquez S.L."/>
            <person name="Kruys A."/>
            <person name="Hutchinson M.I."/>
            <person name="Powell A.J."/>
            <person name="Barry K."/>
            <person name="Miller A.N."/>
            <person name="Grigoriev I.V."/>
            <person name="Debuchy R."/>
            <person name="Gladieux P."/>
            <person name="Thoren M.H."/>
            <person name="Johannesson H."/>
        </authorList>
    </citation>
    <scope>NUCLEOTIDE SEQUENCE</scope>
    <source>
        <strain evidence="3">SMH3391-2</strain>
    </source>
</reference>
<dbReference type="PANTHER" id="PTHR10758">
    <property type="entry name" value="26S PROTEASOME NON-ATPASE REGULATORY SUBUNIT 3/COP9 SIGNALOSOME COMPLEX SUBUNIT 3"/>
    <property type="match status" value="1"/>
</dbReference>
<keyword evidence="4" id="KW-1185">Reference proteome</keyword>
<evidence type="ECO:0000313" key="3">
    <source>
        <dbReference type="EMBL" id="KAK0635559.1"/>
    </source>
</evidence>
<gene>
    <name evidence="3" type="ORF">B0T17DRAFT_650532</name>
</gene>
<dbReference type="GO" id="GO:0006511">
    <property type="term" value="P:ubiquitin-dependent protein catabolic process"/>
    <property type="evidence" value="ECO:0007669"/>
    <property type="project" value="TreeGrafter"/>
</dbReference>
<dbReference type="AlphaFoldDB" id="A0AA39XKG0"/>
<accession>A0AA39XKG0</accession>
<evidence type="ECO:0008006" key="5">
    <source>
        <dbReference type="Google" id="ProtNLM"/>
    </source>
</evidence>
<feature type="compositionally biased region" description="Gly residues" evidence="2">
    <location>
        <begin position="450"/>
        <end position="461"/>
    </location>
</feature>
<name>A0AA39XKG0_9PEZI</name>
<feature type="region of interest" description="Disordered" evidence="2">
    <location>
        <begin position="442"/>
        <end position="473"/>
    </location>
</feature>
<comment type="caution">
    <text evidence="3">The sequence shown here is derived from an EMBL/GenBank/DDBJ whole genome shotgun (WGS) entry which is preliminary data.</text>
</comment>
<evidence type="ECO:0000313" key="4">
    <source>
        <dbReference type="Proteomes" id="UP001174934"/>
    </source>
</evidence>
<dbReference type="EMBL" id="JAULSR010000001">
    <property type="protein sequence ID" value="KAK0635559.1"/>
    <property type="molecule type" value="Genomic_DNA"/>
</dbReference>
<evidence type="ECO:0000256" key="1">
    <source>
        <dbReference type="ARBA" id="ARBA00022490"/>
    </source>
</evidence>
<dbReference type="Proteomes" id="UP001174934">
    <property type="component" value="Unassembled WGS sequence"/>
</dbReference>
<dbReference type="PANTHER" id="PTHR10758:SF1">
    <property type="entry name" value="COP9 SIGNALOSOME COMPLEX SUBUNIT 3"/>
    <property type="match status" value="1"/>
</dbReference>
<organism evidence="3 4">
    <name type="scientific">Bombardia bombarda</name>
    <dbReference type="NCBI Taxonomy" id="252184"/>
    <lineage>
        <taxon>Eukaryota</taxon>
        <taxon>Fungi</taxon>
        <taxon>Dikarya</taxon>
        <taxon>Ascomycota</taxon>
        <taxon>Pezizomycotina</taxon>
        <taxon>Sordariomycetes</taxon>
        <taxon>Sordariomycetidae</taxon>
        <taxon>Sordariales</taxon>
        <taxon>Lasiosphaeriaceae</taxon>
        <taxon>Bombardia</taxon>
    </lineage>
</organism>